<dbReference type="GO" id="GO:0000976">
    <property type="term" value="F:transcription cis-regulatory region binding"/>
    <property type="evidence" value="ECO:0007669"/>
    <property type="project" value="TreeGrafter"/>
</dbReference>
<sequence length="220" mass="25020">MPVLRYNQLRIFNYQTLGKFTLTEAPLSKQSTICNGRSRVIDAAERLFRARGYSNVTMRDIASYAGIRQASLYYHFESKEHLYVAVTELEFEHHHKGLQNAIEQQDNLRVQLNCAANWFLSQPPVHLLSMLHTDMPCLSEENLKKLSASSRRCIFIPVQQMFEVAQQKGEIRCCRANVLAGFFLSVMESIPMVIPGSGVEAKQVIVNEMIDVLLDGLTPK</sequence>
<dbReference type="PANTHER" id="PTHR30055:SF234">
    <property type="entry name" value="HTH-TYPE TRANSCRIPTIONAL REGULATOR BETI"/>
    <property type="match status" value="1"/>
</dbReference>
<reference evidence="6" key="1">
    <citation type="submission" date="2018-12" db="EMBL/GenBank/DDBJ databases">
        <authorList>
            <person name="Will S."/>
            <person name="Neumann-Schaal M."/>
            <person name="Henke P."/>
        </authorList>
    </citation>
    <scope>NUCLEOTIDE SEQUENCE</scope>
    <source>
        <strain evidence="6">PCC 7102</strain>
    </source>
</reference>
<dbReference type="InterPro" id="IPR009057">
    <property type="entry name" value="Homeodomain-like_sf"/>
</dbReference>
<dbReference type="Gene3D" id="1.10.357.10">
    <property type="entry name" value="Tetracycline Repressor, domain 2"/>
    <property type="match status" value="1"/>
</dbReference>
<dbReference type="SUPFAM" id="SSF46689">
    <property type="entry name" value="Homeodomain-like"/>
    <property type="match status" value="1"/>
</dbReference>
<reference evidence="6" key="2">
    <citation type="journal article" date="2019" name="Genome Biol. Evol.">
        <title>Day and night: Metabolic profiles and evolutionary relationships of six axenic non-marine cyanobacteria.</title>
        <authorList>
            <person name="Will S.E."/>
            <person name="Henke P."/>
            <person name="Boedeker C."/>
            <person name="Huang S."/>
            <person name="Brinkmann H."/>
            <person name="Rohde M."/>
            <person name="Jarek M."/>
            <person name="Friedl T."/>
            <person name="Seufert S."/>
            <person name="Schumacher M."/>
            <person name="Overmann J."/>
            <person name="Neumann-Schaal M."/>
            <person name="Petersen J."/>
        </authorList>
    </citation>
    <scope>NUCLEOTIDE SEQUENCE [LARGE SCALE GENOMIC DNA]</scope>
    <source>
        <strain evidence="6">PCC 7102</strain>
    </source>
</reference>
<evidence type="ECO:0000256" key="2">
    <source>
        <dbReference type="ARBA" id="ARBA00023125"/>
    </source>
</evidence>
<dbReference type="Proteomes" id="UP000271624">
    <property type="component" value="Unassembled WGS sequence"/>
</dbReference>
<dbReference type="InterPro" id="IPR050109">
    <property type="entry name" value="HTH-type_TetR-like_transc_reg"/>
</dbReference>
<dbReference type="PANTHER" id="PTHR30055">
    <property type="entry name" value="HTH-TYPE TRANSCRIPTIONAL REGULATOR RUTR"/>
    <property type="match status" value="1"/>
</dbReference>
<keyword evidence="3" id="KW-0804">Transcription</keyword>
<organism evidence="6 7">
    <name type="scientific">Dulcicalothrix desertica PCC 7102</name>
    <dbReference type="NCBI Taxonomy" id="232991"/>
    <lineage>
        <taxon>Bacteria</taxon>
        <taxon>Bacillati</taxon>
        <taxon>Cyanobacteriota</taxon>
        <taxon>Cyanophyceae</taxon>
        <taxon>Nostocales</taxon>
        <taxon>Calotrichaceae</taxon>
        <taxon>Dulcicalothrix</taxon>
    </lineage>
</organism>
<dbReference type="InterPro" id="IPR036271">
    <property type="entry name" value="Tet_transcr_reg_TetR-rel_C_sf"/>
</dbReference>
<keyword evidence="2 4" id="KW-0238">DNA-binding</keyword>
<evidence type="ECO:0000256" key="3">
    <source>
        <dbReference type="ARBA" id="ARBA00023163"/>
    </source>
</evidence>
<dbReference type="EMBL" id="RSCL01000030">
    <property type="protein sequence ID" value="RUS98000.1"/>
    <property type="molecule type" value="Genomic_DNA"/>
</dbReference>
<dbReference type="PRINTS" id="PR00455">
    <property type="entry name" value="HTHTETR"/>
</dbReference>
<dbReference type="RefSeq" id="WP_233787112.1">
    <property type="nucleotide sequence ID" value="NZ_RSCL01000030.1"/>
</dbReference>
<dbReference type="PROSITE" id="PS50977">
    <property type="entry name" value="HTH_TETR_2"/>
    <property type="match status" value="1"/>
</dbReference>
<gene>
    <name evidence="6" type="ORF">DSM106972_082190</name>
</gene>
<accession>A0A3S1C6V4</accession>
<evidence type="ECO:0000256" key="1">
    <source>
        <dbReference type="ARBA" id="ARBA00023015"/>
    </source>
</evidence>
<comment type="caution">
    <text evidence="6">The sequence shown here is derived from an EMBL/GenBank/DDBJ whole genome shotgun (WGS) entry which is preliminary data.</text>
</comment>
<dbReference type="SUPFAM" id="SSF48498">
    <property type="entry name" value="Tetracyclin repressor-like, C-terminal domain"/>
    <property type="match status" value="1"/>
</dbReference>
<protein>
    <recommendedName>
        <fullName evidence="5">HTH tetR-type domain-containing protein</fullName>
    </recommendedName>
</protein>
<evidence type="ECO:0000313" key="7">
    <source>
        <dbReference type="Proteomes" id="UP000271624"/>
    </source>
</evidence>
<keyword evidence="7" id="KW-1185">Reference proteome</keyword>
<dbReference type="Gene3D" id="1.10.10.60">
    <property type="entry name" value="Homeodomain-like"/>
    <property type="match status" value="1"/>
</dbReference>
<dbReference type="AlphaFoldDB" id="A0A3S1C6V4"/>
<evidence type="ECO:0000256" key="4">
    <source>
        <dbReference type="PROSITE-ProRule" id="PRU00335"/>
    </source>
</evidence>
<evidence type="ECO:0000259" key="5">
    <source>
        <dbReference type="PROSITE" id="PS50977"/>
    </source>
</evidence>
<evidence type="ECO:0000313" key="6">
    <source>
        <dbReference type="EMBL" id="RUS98000.1"/>
    </source>
</evidence>
<feature type="DNA-binding region" description="H-T-H motif" evidence="4">
    <location>
        <begin position="57"/>
        <end position="76"/>
    </location>
</feature>
<name>A0A3S1C6V4_9CYAN</name>
<dbReference type="GO" id="GO:0003700">
    <property type="term" value="F:DNA-binding transcription factor activity"/>
    <property type="evidence" value="ECO:0007669"/>
    <property type="project" value="TreeGrafter"/>
</dbReference>
<dbReference type="Pfam" id="PF00440">
    <property type="entry name" value="TetR_N"/>
    <property type="match status" value="1"/>
</dbReference>
<dbReference type="InterPro" id="IPR001647">
    <property type="entry name" value="HTH_TetR"/>
</dbReference>
<feature type="domain" description="HTH tetR-type" evidence="5">
    <location>
        <begin position="34"/>
        <end position="94"/>
    </location>
</feature>
<proteinExistence type="predicted"/>
<keyword evidence="1" id="KW-0805">Transcription regulation</keyword>